<protein>
    <submittedName>
        <fullName evidence="1">Uncharacterized protein</fullName>
    </submittedName>
</protein>
<name>A0A7J7J9R4_BUGNE</name>
<reference evidence="1" key="1">
    <citation type="submission" date="2020-06" db="EMBL/GenBank/DDBJ databases">
        <title>Draft genome of Bugula neritina, a colonial animal packing powerful symbionts and potential medicines.</title>
        <authorList>
            <person name="Rayko M."/>
        </authorList>
    </citation>
    <scope>NUCLEOTIDE SEQUENCE [LARGE SCALE GENOMIC DNA]</scope>
    <source>
        <strain evidence="1">Kwan_BN1</strain>
    </source>
</reference>
<dbReference type="Proteomes" id="UP000593567">
    <property type="component" value="Unassembled WGS sequence"/>
</dbReference>
<evidence type="ECO:0000313" key="2">
    <source>
        <dbReference type="Proteomes" id="UP000593567"/>
    </source>
</evidence>
<keyword evidence="2" id="KW-1185">Reference proteome</keyword>
<accession>A0A7J7J9R4</accession>
<sequence>MVLRSEFKNLVVHDASEVVSREDSDSIDIVDNVRYHMTSRVRTYSEIQSVHDQLSLIDQLLESLQLDC</sequence>
<evidence type="ECO:0000313" key="1">
    <source>
        <dbReference type="EMBL" id="KAF6022969.1"/>
    </source>
</evidence>
<gene>
    <name evidence="1" type="ORF">EB796_018725</name>
</gene>
<dbReference type="AlphaFoldDB" id="A0A7J7J9R4"/>
<organism evidence="1 2">
    <name type="scientific">Bugula neritina</name>
    <name type="common">Brown bryozoan</name>
    <name type="synonym">Sertularia neritina</name>
    <dbReference type="NCBI Taxonomy" id="10212"/>
    <lineage>
        <taxon>Eukaryota</taxon>
        <taxon>Metazoa</taxon>
        <taxon>Spiralia</taxon>
        <taxon>Lophotrochozoa</taxon>
        <taxon>Bryozoa</taxon>
        <taxon>Gymnolaemata</taxon>
        <taxon>Cheilostomatida</taxon>
        <taxon>Flustrina</taxon>
        <taxon>Buguloidea</taxon>
        <taxon>Bugulidae</taxon>
        <taxon>Bugula</taxon>
    </lineage>
</organism>
<proteinExistence type="predicted"/>
<dbReference type="OrthoDB" id="684045at2759"/>
<comment type="caution">
    <text evidence="1">The sequence shown here is derived from an EMBL/GenBank/DDBJ whole genome shotgun (WGS) entry which is preliminary data.</text>
</comment>
<dbReference type="EMBL" id="VXIV02002779">
    <property type="protein sequence ID" value="KAF6022969.1"/>
    <property type="molecule type" value="Genomic_DNA"/>
</dbReference>